<dbReference type="AlphaFoldDB" id="A0A2P6QDL3"/>
<reference evidence="1 2" key="1">
    <citation type="journal article" date="2018" name="Nat. Genet.">
        <title>The Rosa genome provides new insights in the design of modern roses.</title>
        <authorList>
            <person name="Bendahmane M."/>
        </authorList>
    </citation>
    <scope>NUCLEOTIDE SEQUENCE [LARGE SCALE GENOMIC DNA]</scope>
    <source>
        <strain evidence="2">cv. Old Blush</strain>
    </source>
</reference>
<proteinExistence type="predicted"/>
<evidence type="ECO:0000313" key="2">
    <source>
        <dbReference type="Proteomes" id="UP000238479"/>
    </source>
</evidence>
<dbReference type="Gramene" id="PRQ32268">
    <property type="protein sequence ID" value="PRQ32268"/>
    <property type="gene ID" value="RchiOBHm_Chr5g0044471"/>
</dbReference>
<dbReference type="STRING" id="74649.A0A2P6QDL3"/>
<sequence>MDLLLRELEDESSDLWFSKGFLTGKHSLKRRLRIWTLQCGVAQNMNELYDSVDPEVVLSLLVHKVILASLEQGVREGGLLLHDWLVILTVQYNEAHKLVHYKNGSSVTVQIDVAFSQCPELQPLPRLVFALL</sequence>
<gene>
    <name evidence="1" type="ORF">RchiOBHm_Chr5g0044471</name>
</gene>
<dbReference type="Gene3D" id="1.20.120.730">
    <property type="entry name" value="Sec23/Sec24 helical domain"/>
    <property type="match status" value="1"/>
</dbReference>
<organism evidence="1 2">
    <name type="scientific">Rosa chinensis</name>
    <name type="common">China rose</name>
    <dbReference type="NCBI Taxonomy" id="74649"/>
    <lineage>
        <taxon>Eukaryota</taxon>
        <taxon>Viridiplantae</taxon>
        <taxon>Streptophyta</taxon>
        <taxon>Embryophyta</taxon>
        <taxon>Tracheophyta</taxon>
        <taxon>Spermatophyta</taxon>
        <taxon>Magnoliopsida</taxon>
        <taxon>eudicotyledons</taxon>
        <taxon>Gunneridae</taxon>
        <taxon>Pentapetalae</taxon>
        <taxon>rosids</taxon>
        <taxon>fabids</taxon>
        <taxon>Rosales</taxon>
        <taxon>Rosaceae</taxon>
        <taxon>Rosoideae</taxon>
        <taxon>Rosoideae incertae sedis</taxon>
        <taxon>Rosa</taxon>
    </lineage>
</organism>
<name>A0A2P6QDL3_ROSCH</name>
<protein>
    <submittedName>
        <fullName evidence="1">Putative sec23/Sec24, helical domain-containing protein</fullName>
    </submittedName>
</protein>
<keyword evidence="2" id="KW-1185">Reference proteome</keyword>
<dbReference type="EMBL" id="PDCK01000043">
    <property type="protein sequence ID" value="PRQ32268.1"/>
    <property type="molecule type" value="Genomic_DNA"/>
</dbReference>
<comment type="caution">
    <text evidence="1">The sequence shown here is derived from an EMBL/GenBank/DDBJ whole genome shotgun (WGS) entry which is preliminary data.</text>
</comment>
<dbReference type="Proteomes" id="UP000238479">
    <property type="component" value="Chromosome 5"/>
</dbReference>
<evidence type="ECO:0000313" key="1">
    <source>
        <dbReference type="EMBL" id="PRQ32268.1"/>
    </source>
</evidence>
<accession>A0A2P6QDL3</accession>